<evidence type="ECO:0000313" key="1">
    <source>
        <dbReference type="EMBL" id="UPW41724.1"/>
    </source>
</evidence>
<name>A0A976N2N0_9VIRU</name>
<protein>
    <submittedName>
        <fullName evidence="1">Uncharacterized protein</fullName>
    </submittedName>
</protein>
<reference evidence="1" key="1">
    <citation type="submission" date="2022-02" db="EMBL/GenBank/DDBJ databases">
        <title>Towards deciphering the DNA virus diversity associated with rodent species in the families Cricetidae and Heteromyidae.</title>
        <authorList>
            <person name="Lund M."/>
            <person name="Larsen B.B."/>
            <person name="Gryseels S."/>
            <person name="Kraberger S."/>
            <person name="Rowsey D.M."/>
            <person name="Steger L."/>
            <person name="Yule K.M."/>
            <person name="Upham N.S."/>
            <person name="Worobey M."/>
            <person name="Van Doorslaer K."/>
            <person name="Varsani A."/>
        </authorList>
    </citation>
    <scope>NUCLEOTIDE SEQUENCE</scope>
    <source>
        <strain evidence="1">NeonRodF8_9</strain>
    </source>
</reference>
<organism evidence="1">
    <name type="scientific">Peromfec virus RodF8_9</name>
    <dbReference type="NCBI Taxonomy" id="2929390"/>
    <lineage>
        <taxon>Viruses</taxon>
        <taxon>Monodnaviria</taxon>
        <taxon>Sangervirae</taxon>
        <taxon>Phixviricota</taxon>
        <taxon>Malgrandaviricetes</taxon>
        <taxon>Petitvirales</taxon>
        <taxon>Microviridae</taxon>
    </lineage>
</organism>
<sequence>MFKRLFAHQKSTTVKPCKSIRTEQGLAYTPSQMNQLRQKGIPISNMMVSESQFDDGTLSGSMDYDPLLARGVNEIDAWNMERQAKKNLMRAHKEDVATFDDK</sequence>
<proteinExistence type="predicted"/>
<dbReference type="EMBL" id="OM869655">
    <property type="protein sequence ID" value="UPW41724.1"/>
    <property type="molecule type" value="Genomic_DNA"/>
</dbReference>
<accession>A0A976N2N0</accession>